<feature type="transmembrane region" description="Helical" evidence="2">
    <location>
        <begin position="165"/>
        <end position="193"/>
    </location>
</feature>
<feature type="transmembrane region" description="Helical" evidence="2">
    <location>
        <begin position="50"/>
        <end position="67"/>
    </location>
</feature>
<organism evidence="3 4">
    <name type="scientific">Diacronema lutheri</name>
    <name type="common">Unicellular marine alga</name>
    <name type="synonym">Monochrysis lutheri</name>
    <dbReference type="NCBI Taxonomy" id="2081491"/>
    <lineage>
        <taxon>Eukaryota</taxon>
        <taxon>Haptista</taxon>
        <taxon>Haptophyta</taxon>
        <taxon>Pavlovophyceae</taxon>
        <taxon>Pavlovales</taxon>
        <taxon>Pavlovaceae</taxon>
        <taxon>Diacronema</taxon>
    </lineage>
</organism>
<keyword evidence="2" id="KW-0812">Transmembrane</keyword>
<keyword evidence="2" id="KW-0472">Membrane</keyword>
<feature type="region of interest" description="Disordered" evidence="1">
    <location>
        <begin position="355"/>
        <end position="458"/>
    </location>
</feature>
<feature type="transmembrane region" description="Helical" evidence="2">
    <location>
        <begin position="105"/>
        <end position="126"/>
    </location>
</feature>
<comment type="caution">
    <text evidence="3">The sequence shown here is derived from an EMBL/GenBank/DDBJ whole genome shotgun (WGS) entry which is preliminary data.</text>
</comment>
<feature type="transmembrane region" description="Helical" evidence="2">
    <location>
        <begin position="16"/>
        <end position="38"/>
    </location>
</feature>
<keyword evidence="4" id="KW-1185">Reference proteome</keyword>
<feature type="compositionally biased region" description="Low complexity" evidence="1">
    <location>
        <begin position="447"/>
        <end position="458"/>
    </location>
</feature>
<keyword evidence="2" id="KW-1133">Transmembrane helix</keyword>
<dbReference type="EMBL" id="JAGTXO010000012">
    <property type="protein sequence ID" value="KAG8464710.1"/>
    <property type="molecule type" value="Genomic_DNA"/>
</dbReference>
<protein>
    <submittedName>
        <fullName evidence="3">Uncharacterized protein</fullName>
    </submittedName>
</protein>
<proteinExistence type="predicted"/>
<dbReference type="Proteomes" id="UP000751190">
    <property type="component" value="Unassembled WGS sequence"/>
</dbReference>
<dbReference type="OrthoDB" id="10669022at2759"/>
<reference evidence="3" key="1">
    <citation type="submission" date="2021-05" db="EMBL/GenBank/DDBJ databases">
        <title>The genome of the haptophyte Pavlova lutheri (Diacronema luteri, Pavlovales) - a model for lipid biosynthesis in eukaryotic algae.</title>
        <authorList>
            <person name="Hulatt C.J."/>
            <person name="Posewitz M.C."/>
        </authorList>
    </citation>
    <scope>NUCLEOTIDE SEQUENCE</scope>
    <source>
        <strain evidence="3">NIVA-4/92</strain>
    </source>
</reference>
<dbReference type="AlphaFoldDB" id="A0A8J5XSN1"/>
<evidence type="ECO:0000313" key="4">
    <source>
        <dbReference type="Proteomes" id="UP000751190"/>
    </source>
</evidence>
<gene>
    <name evidence="3" type="ORF">KFE25_010078</name>
</gene>
<sequence>MYSARRQARPSAVRRAFYGCACALFPACQLALLVTAFAEHRVEACAHRELAIAAFGCSMVAALLAALGSALENAHMLLACALSTTIPLVRSWRAGTAADANAAEQALFASAAALEIAVCALALALWRGFGWRAYSVVGGDVALNAVYAAYQAFEAVTFLAAEGVLLLASAAHAVGALPLAAAVAMCAIACGSVPAQLLAMRAERGLALVLALSVHLLVIVVSVGALASAPREARAPAWLCGSARLPADGQGEMRTPALAACVIATAALALLVVSAARVSAHFGSGLRARAFAQHGGADGDGGEGGRTGGRTGFTWRGARVRFVIPPPGPLANFAAAEPSLEPILEAHSGGLAGGGAAAGVLGSEREEREAEVVGDEWAGGGSGGSDLPVERGAATSSLEPLIAPPAAPQPRSAEAPAAAGAANGNADAGARLSAPGSECAGGGQDEPTPTSPATPTAQ</sequence>
<name>A0A8J5XSN1_DIALT</name>
<evidence type="ECO:0000256" key="1">
    <source>
        <dbReference type="SAM" id="MobiDB-lite"/>
    </source>
</evidence>
<evidence type="ECO:0000256" key="2">
    <source>
        <dbReference type="SAM" id="Phobius"/>
    </source>
</evidence>
<accession>A0A8J5XSN1</accession>
<evidence type="ECO:0000313" key="3">
    <source>
        <dbReference type="EMBL" id="KAG8464710.1"/>
    </source>
</evidence>
<feature type="transmembrane region" description="Helical" evidence="2">
    <location>
        <begin position="257"/>
        <end position="280"/>
    </location>
</feature>
<feature type="compositionally biased region" description="Low complexity" evidence="1">
    <location>
        <begin position="409"/>
        <end position="430"/>
    </location>
</feature>
<feature type="transmembrane region" description="Helical" evidence="2">
    <location>
        <begin position="205"/>
        <end position="229"/>
    </location>
</feature>